<dbReference type="InterPro" id="IPR053827">
    <property type="entry name" value="Gp10_C"/>
</dbReference>
<reference evidence="3 4" key="1">
    <citation type="submission" date="2011-06" db="EMBL/GenBank/DDBJ databases">
        <title>The Genome Sequence of Collinsella tanakaei YIT 12063.</title>
        <authorList>
            <consortium name="The Broad Institute Genome Sequencing Platform"/>
            <person name="Earl A."/>
            <person name="Ward D."/>
            <person name="Feldgarden M."/>
            <person name="Gevers D."/>
            <person name="Morotomi M."/>
            <person name="Young S.K."/>
            <person name="Zeng Q."/>
            <person name="Gargeya S."/>
            <person name="Fitzgerald M."/>
            <person name="Haas B."/>
            <person name="Abouelleil A."/>
            <person name="Alvarado L."/>
            <person name="Arachchi H.M."/>
            <person name="Berlin A."/>
            <person name="Brown A."/>
            <person name="Chapman S.B."/>
            <person name="Chen Z."/>
            <person name="Dunbar C."/>
            <person name="Freedman E."/>
            <person name="Gearin G."/>
            <person name="Gellesch M."/>
            <person name="Goldberg J."/>
            <person name="Griggs A."/>
            <person name="Gujja S."/>
            <person name="Heiman D."/>
            <person name="Howarth C."/>
            <person name="Larson L."/>
            <person name="Lui A."/>
            <person name="MacDonald P.J.P."/>
            <person name="Mehta T."/>
            <person name="Montmayeur A."/>
            <person name="Murphy C."/>
            <person name="Neiman D."/>
            <person name="Pearson M."/>
            <person name="Priest M."/>
            <person name="Roberts A."/>
            <person name="Saif S."/>
            <person name="Shea T."/>
            <person name="Shenoy N."/>
            <person name="Sisk P."/>
            <person name="Stolte C."/>
            <person name="Sykes S."/>
            <person name="Wortman J."/>
            <person name="Nusbaum C."/>
            <person name="Birren B."/>
        </authorList>
    </citation>
    <scope>NUCLEOTIDE SEQUENCE [LARGE SCALE GENOMIC DNA]</scope>
    <source>
        <strain evidence="3 4">YIT 12063</strain>
    </source>
</reference>
<dbReference type="HOGENOM" id="CLU_1275883_0_0_11"/>
<feature type="domain" description="Baseplate structural protein Gp10 C-terminal" evidence="2">
    <location>
        <begin position="33"/>
        <end position="215"/>
    </location>
</feature>
<sequence length="216" mass="21990">MAKYLDDVGLAHLWGKIKDYVSSQSQAASPLDAYPVGAIYLSMSATSPQALFGGTWTKLEGRFLMCSDSSYAAGTTGGSNDAVVVSHTHSGESDTDGSHTHSISGGGHSHSGSTSSAGSHTHGTSQSGYSFVTTNGTFKYGSGGASAPAPSSKVTNTAGSGVHTHSVTVNASGSHSHTMSSAGGHYHNLTIDSAGQSGTDKNMPKYITVNAWQRTA</sequence>
<accession>G1WIX4</accession>
<name>G1WIX4_9ACTN</name>
<feature type="region of interest" description="Disordered" evidence="1">
    <location>
        <begin position="82"/>
        <end position="128"/>
    </location>
</feature>
<evidence type="ECO:0000259" key="2">
    <source>
        <dbReference type="Pfam" id="PF21939"/>
    </source>
</evidence>
<feature type="region of interest" description="Disordered" evidence="1">
    <location>
        <begin position="142"/>
        <end position="203"/>
    </location>
</feature>
<protein>
    <recommendedName>
        <fullName evidence="2">Baseplate structural protein Gp10 C-terminal domain-containing protein</fullName>
    </recommendedName>
</protein>
<dbReference type="AlphaFoldDB" id="G1WIX4"/>
<organism evidence="3 4">
    <name type="scientific">Collinsella tanakaei YIT 12063</name>
    <dbReference type="NCBI Taxonomy" id="742742"/>
    <lineage>
        <taxon>Bacteria</taxon>
        <taxon>Bacillati</taxon>
        <taxon>Actinomycetota</taxon>
        <taxon>Coriobacteriia</taxon>
        <taxon>Coriobacteriales</taxon>
        <taxon>Coriobacteriaceae</taxon>
        <taxon>Collinsella</taxon>
    </lineage>
</organism>
<evidence type="ECO:0000256" key="1">
    <source>
        <dbReference type="SAM" id="MobiDB-lite"/>
    </source>
</evidence>
<evidence type="ECO:0000313" key="4">
    <source>
        <dbReference type="Proteomes" id="UP000004830"/>
    </source>
</evidence>
<feature type="compositionally biased region" description="Basic and acidic residues" evidence="1">
    <location>
        <begin position="89"/>
        <end position="99"/>
    </location>
</feature>
<comment type="caution">
    <text evidence="3">The sequence shown here is derived from an EMBL/GenBank/DDBJ whole genome shotgun (WGS) entry which is preliminary data.</text>
</comment>
<keyword evidence="4" id="KW-1185">Reference proteome</keyword>
<dbReference type="STRING" id="742742.HMPREF9452_01287"/>
<dbReference type="Proteomes" id="UP000004830">
    <property type="component" value="Unassembled WGS sequence"/>
</dbReference>
<dbReference type="OrthoDB" id="9810174at2"/>
<evidence type="ECO:0000313" key="3">
    <source>
        <dbReference type="EMBL" id="EGX70601.1"/>
    </source>
</evidence>
<feature type="compositionally biased region" description="Polar residues" evidence="1">
    <location>
        <begin position="190"/>
        <end position="200"/>
    </location>
</feature>
<feature type="compositionally biased region" description="Low complexity" evidence="1">
    <location>
        <begin position="110"/>
        <end position="128"/>
    </location>
</feature>
<gene>
    <name evidence="3" type="ORF">HMPREF9452_01287</name>
</gene>
<dbReference type="Pfam" id="PF21939">
    <property type="entry name" value="Gp10_C"/>
    <property type="match status" value="1"/>
</dbReference>
<dbReference type="PATRIC" id="fig|742742.3.peg.1258"/>
<dbReference type="EMBL" id="ADLS01000017">
    <property type="protein sequence ID" value="EGX70601.1"/>
    <property type="molecule type" value="Genomic_DNA"/>
</dbReference>
<feature type="compositionally biased region" description="Polar residues" evidence="1">
    <location>
        <begin position="153"/>
        <end position="181"/>
    </location>
</feature>
<proteinExistence type="predicted"/>